<reference evidence="4" key="1">
    <citation type="journal article" date="2013" name="Genome Biol. Evol.">
        <title>The genome sequence of Streptomyces lividans 66 reveals a novel tRNA-dependent peptide biosynthetic system within a metal-related genomic island.</title>
        <authorList>
            <person name="Cruz-Morales P."/>
            <person name="Vijgenboom E."/>
            <person name="Iruegas-Bocardo F."/>
            <person name="Girard G."/>
            <person name="Yanez-Guerra L.A."/>
            <person name="Ramos-Aboites H.E."/>
            <person name="Pernodet J.L."/>
            <person name="Anne J."/>
            <person name="van Wezel G.P."/>
            <person name="Barona-Gomez F."/>
        </authorList>
    </citation>
    <scope>NUCLEOTIDE SEQUENCE [LARGE SCALE GENOMIC DNA]</scope>
    <source>
        <strain evidence="4">1326</strain>
    </source>
</reference>
<accession>A0A7U9DRG5</accession>
<feature type="region of interest" description="Disordered" evidence="1">
    <location>
        <begin position="178"/>
        <end position="215"/>
    </location>
</feature>
<feature type="transmembrane region" description="Helical" evidence="2">
    <location>
        <begin position="111"/>
        <end position="134"/>
    </location>
</feature>
<feature type="region of interest" description="Disordered" evidence="1">
    <location>
        <begin position="1"/>
        <end position="20"/>
    </location>
</feature>
<organism evidence="3 4">
    <name type="scientific">Streptomyces lividans 1326</name>
    <dbReference type="NCBI Taxonomy" id="1200984"/>
    <lineage>
        <taxon>Bacteria</taxon>
        <taxon>Bacillati</taxon>
        <taxon>Actinomycetota</taxon>
        <taxon>Actinomycetes</taxon>
        <taxon>Kitasatosporales</taxon>
        <taxon>Streptomycetaceae</taxon>
        <taxon>Streptomyces</taxon>
    </lineage>
</organism>
<protein>
    <submittedName>
        <fullName evidence="3">Putative integral-membrane protein</fullName>
    </submittedName>
</protein>
<keyword evidence="2" id="KW-1133">Transmembrane helix</keyword>
<feature type="compositionally biased region" description="Low complexity" evidence="1">
    <location>
        <begin position="195"/>
        <end position="215"/>
    </location>
</feature>
<evidence type="ECO:0000313" key="3">
    <source>
        <dbReference type="EMBL" id="EOY48015.1"/>
    </source>
</evidence>
<evidence type="ECO:0000256" key="2">
    <source>
        <dbReference type="SAM" id="Phobius"/>
    </source>
</evidence>
<dbReference type="EMBL" id="CM001889">
    <property type="protein sequence ID" value="EOY48015.1"/>
    <property type="molecule type" value="Genomic_DNA"/>
</dbReference>
<feature type="transmembrane region" description="Helical" evidence="2">
    <location>
        <begin position="35"/>
        <end position="60"/>
    </location>
</feature>
<gene>
    <name evidence="3" type="ORF">SLI_3302</name>
</gene>
<evidence type="ECO:0000313" key="4">
    <source>
        <dbReference type="Proteomes" id="UP000014062"/>
    </source>
</evidence>
<dbReference type="AlphaFoldDB" id="A0A7U9DRG5"/>
<keyword evidence="2" id="KW-0472">Membrane</keyword>
<dbReference type="Pfam" id="PF08592">
    <property type="entry name" value="Anthrone_oxy"/>
    <property type="match status" value="1"/>
</dbReference>
<keyword evidence="2" id="KW-0812">Transmembrane</keyword>
<dbReference type="Proteomes" id="UP000014062">
    <property type="component" value="Chromosome"/>
</dbReference>
<feature type="transmembrane region" description="Helical" evidence="2">
    <location>
        <begin position="154"/>
        <end position="176"/>
    </location>
</feature>
<dbReference type="InterPro" id="IPR013901">
    <property type="entry name" value="Anthrone_oxy"/>
</dbReference>
<proteinExistence type="predicted"/>
<feature type="transmembrane region" description="Helical" evidence="2">
    <location>
        <begin position="80"/>
        <end position="99"/>
    </location>
</feature>
<evidence type="ECO:0000256" key="1">
    <source>
        <dbReference type="SAM" id="MobiDB-lite"/>
    </source>
</evidence>
<sequence length="215" mass="22767">MRPRARAMSGAPRRPLTGRMTDINGERRARAAGGVLVAATVAAGLMAGAFYVFACAVMPALARSGDRVYVDVMRDINDVIQNPVFLLVFMGALALAALAGWQSRGLPGRRWIWAGAAAYALAFLVTVVGNVPLNDALARPGDPAALRERFEDPWVAWNVVRAVLSTLATACLAAGLTTRGRRPARSAPRTPQRPTAPHGTPHPTGHRPPGTDGHP</sequence>
<name>A0A7U9DRG5_STRLI</name>